<dbReference type="EMBL" id="ACBZ01000116">
    <property type="protein sequence ID" value="EEG48927.1"/>
    <property type="molecule type" value="Genomic_DNA"/>
</dbReference>
<organism evidence="1 2">
    <name type="scientific">Blautia hydrogenotrophica (strain DSM 10507 / JCM 14656 / S5a33)</name>
    <name type="common">Ruminococcus hydrogenotrophicus</name>
    <dbReference type="NCBI Taxonomy" id="476272"/>
    <lineage>
        <taxon>Bacteria</taxon>
        <taxon>Bacillati</taxon>
        <taxon>Bacillota</taxon>
        <taxon>Clostridia</taxon>
        <taxon>Lachnospirales</taxon>
        <taxon>Lachnospiraceae</taxon>
        <taxon>Blautia</taxon>
    </lineage>
</organism>
<dbReference type="PATRIC" id="fig|476272.21.peg.1626"/>
<evidence type="ECO:0000313" key="1">
    <source>
        <dbReference type="EMBL" id="EEG48927.1"/>
    </source>
</evidence>
<reference evidence="1 2" key="1">
    <citation type="submission" date="2009-01" db="EMBL/GenBank/DDBJ databases">
        <authorList>
            <person name="Fulton L."/>
            <person name="Clifton S."/>
            <person name="Fulton B."/>
            <person name="Xu J."/>
            <person name="Minx P."/>
            <person name="Pepin K.H."/>
            <person name="Johnson M."/>
            <person name="Bhonagiri V."/>
            <person name="Nash W.E."/>
            <person name="Mardis E.R."/>
            <person name="Wilson R.K."/>
        </authorList>
    </citation>
    <scope>NUCLEOTIDE SEQUENCE [LARGE SCALE GENOMIC DNA]</scope>
    <source>
        <strain evidence="2">DSM 10507 / JCM 14656 / S5a33</strain>
    </source>
</reference>
<reference evidence="1 2" key="2">
    <citation type="submission" date="2009-02" db="EMBL/GenBank/DDBJ databases">
        <title>Draft genome sequence of Blautia hydrogenotrophica DSM 10507 (Ruminococcus hydrogenotrophicus DSM 10507).</title>
        <authorList>
            <person name="Sudarsanam P."/>
            <person name="Ley R."/>
            <person name="Guruge J."/>
            <person name="Turnbaugh P.J."/>
            <person name="Mahowald M."/>
            <person name="Liep D."/>
            <person name="Gordon J."/>
        </authorList>
    </citation>
    <scope>NUCLEOTIDE SEQUENCE [LARGE SCALE GENOMIC DNA]</scope>
    <source>
        <strain evidence="2">DSM 10507 / JCM 14656 / S5a33</strain>
    </source>
</reference>
<dbReference type="Proteomes" id="UP000003100">
    <property type="component" value="Unassembled WGS sequence"/>
</dbReference>
<proteinExistence type="predicted"/>
<evidence type="ECO:0000313" key="2">
    <source>
        <dbReference type="Proteomes" id="UP000003100"/>
    </source>
</evidence>
<gene>
    <name evidence="1" type="ORF">RUMHYD_02195</name>
</gene>
<name>C0CMV7_BLAHS</name>
<sequence length="42" mass="4473">MDGILEKGHYINSVCSSSVISEGLRAVNERGQTSTACSKMNV</sequence>
<comment type="caution">
    <text evidence="1">The sequence shown here is derived from an EMBL/GenBank/DDBJ whole genome shotgun (WGS) entry which is preliminary data.</text>
</comment>
<dbReference type="HOGENOM" id="CLU_3247956_0_0_9"/>
<dbReference type="AlphaFoldDB" id="C0CMV7"/>
<accession>C0CMV7</accession>
<protein>
    <submittedName>
        <fullName evidence="1">Uncharacterized protein</fullName>
    </submittedName>
</protein>
<keyword evidence="2" id="KW-1185">Reference proteome</keyword>